<comment type="caution">
    <text evidence="2">The sequence shown here is derived from an EMBL/GenBank/DDBJ whole genome shotgun (WGS) entry which is preliminary data.</text>
</comment>
<dbReference type="RefSeq" id="WP_379787647.1">
    <property type="nucleotide sequence ID" value="NZ_JBHSHL010000013.1"/>
</dbReference>
<keyword evidence="1" id="KW-1133">Transmembrane helix</keyword>
<keyword evidence="1" id="KW-0472">Membrane</keyword>
<gene>
    <name evidence="2" type="ORF">ACFO4R_03590</name>
</gene>
<keyword evidence="3" id="KW-1185">Reference proteome</keyword>
<evidence type="ECO:0000313" key="2">
    <source>
        <dbReference type="EMBL" id="MFC4804155.1"/>
    </source>
</evidence>
<reference evidence="3" key="1">
    <citation type="journal article" date="2019" name="Int. J. Syst. Evol. Microbiol.">
        <title>The Global Catalogue of Microorganisms (GCM) 10K type strain sequencing project: providing services to taxonomists for standard genome sequencing and annotation.</title>
        <authorList>
            <consortium name="The Broad Institute Genomics Platform"/>
            <consortium name="The Broad Institute Genome Sequencing Center for Infectious Disease"/>
            <person name="Wu L."/>
            <person name="Ma J."/>
        </authorList>
    </citation>
    <scope>NUCLEOTIDE SEQUENCE [LARGE SCALE GENOMIC DNA]</scope>
    <source>
        <strain evidence="3">CCUG 46385</strain>
    </source>
</reference>
<accession>A0ABV9QIK9</accession>
<feature type="transmembrane region" description="Helical" evidence="1">
    <location>
        <begin position="34"/>
        <end position="52"/>
    </location>
</feature>
<organism evidence="2 3">
    <name type="scientific">Filifactor villosus</name>
    <dbReference type="NCBI Taxonomy" id="29374"/>
    <lineage>
        <taxon>Bacteria</taxon>
        <taxon>Bacillati</taxon>
        <taxon>Bacillota</taxon>
        <taxon>Clostridia</taxon>
        <taxon>Peptostreptococcales</taxon>
        <taxon>Filifactoraceae</taxon>
        <taxon>Filifactor</taxon>
    </lineage>
</organism>
<sequence>MEKIKKYRHWHKNKKQEDALEALRQALYIQIRGFVFFLILLATVLIMVMSRIKTMEVILDGKTYEISTKEEVDALVDTNFRRGLTLKNPNDLERELTVPFSQIGVSYFSKEERERMDLYFSNKALWKMRSAFSFDRDINRLNPSAGVLYFEEEEVKQKILAQASEFSYPGEDAYVIEKAGKTEVISSHIGFEAKEEELAETMIEEMKRGNLDNIFAVGTVLAPAVREEDLLPYKVILGEASSGPILDTYSQRKLLYVFSALNNLIIRPDHTAFVSAGVKERMASLEGEDILNRKEKEIVDEIFEELAQELRKDRFPIESYNSSAVSVGKIAPEDEWSNVLEVSNNRNKSILLSCYMQEKSLKILVLTQPHQ</sequence>
<dbReference type="EMBL" id="JBHSHL010000013">
    <property type="protein sequence ID" value="MFC4804155.1"/>
    <property type="molecule type" value="Genomic_DNA"/>
</dbReference>
<protein>
    <submittedName>
        <fullName evidence="2">Uncharacterized protein</fullName>
    </submittedName>
</protein>
<dbReference type="Proteomes" id="UP001595916">
    <property type="component" value="Unassembled WGS sequence"/>
</dbReference>
<proteinExistence type="predicted"/>
<evidence type="ECO:0000313" key="3">
    <source>
        <dbReference type="Proteomes" id="UP001595916"/>
    </source>
</evidence>
<name>A0ABV9QIK9_9FIRM</name>
<keyword evidence="1" id="KW-0812">Transmembrane</keyword>
<evidence type="ECO:0000256" key="1">
    <source>
        <dbReference type="SAM" id="Phobius"/>
    </source>
</evidence>